<feature type="repeat" description="PPR" evidence="2">
    <location>
        <begin position="491"/>
        <end position="525"/>
    </location>
</feature>
<feature type="repeat" description="PPR" evidence="2">
    <location>
        <begin position="808"/>
        <end position="842"/>
    </location>
</feature>
<dbReference type="PANTHER" id="PTHR47447:SF17">
    <property type="entry name" value="OS12G0638900 PROTEIN"/>
    <property type="match status" value="1"/>
</dbReference>
<feature type="repeat" description="PPR" evidence="2">
    <location>
        <begin position="773"/>
        <end position="807"/>
    </location>
</feature>
<feature type="compositionally biased region" description="Basic and acidic residues" evidence="3">
    <location>
        <begin position="1002"/>
        <end position="1019"/>
    </location>
</feature>
<evidence type="ECO:0000256" key="3">
    <source>
        <dbReference type="SAM" id="MobiDB-lite"/>
    </source>
</evidence>
<dbReference type="InterPro" id="IPR002885">
    <property type="entry name" value="PPR_rpt"/>
</dbReference>
<feature type="compositionally biased region" description="Polar residues" evidence="3">
    <location>
        <begin position="1050"/>
        <end position="1064"/>
    </location>
</feature>
<feature type="compositionally biased region" description="Polar residues" evidence="3">
    <location>
        <begin position="1021"/>
        <end position="1034"/>
    </location>
</feature>
<keyword evidence="5" id="KW-1185">Reference proteome</keyword>
<feature type="repeat" description="PPR" evidence="2">
    <location>
        <begin position="738"/>
        <end position="772"/>
    </location>
</feature>
<evidence type="ECO:0000256" key="2">
    <source>
        <dbReference type="PROSITE-ProRule" id="PRU00708"/>
    </source>
</evidence>
<dbReference type="Pfam" id="PF01535">
    <property type="entry name" value="PPR"/>
    <property type="match status" value="6"/>
</dbReference>
<keyword evidence="1" id="KW-0677">Repeat</keyword>
<feature type="repeat" description="PPR" evidence="2">
    <location>
        <begin position="878"/>
        <end position="912"/>
    </location>
</feature>
<feature type="repeat" description="PPR" evidence="2">
    <location>
        <begin position="702"/>
        <end position="736"/>
    </location>
</feature>
<organism evidence="4 5">
    <name type="scientific">Euplotes crassus</name>
    <dbReference type="NCBI Taxonomy" id="5936"/>
    <lineage>
        <taxon>Eukaryota</taxon>
        <taxon>Sar</taxon>
        <taxon>Alveolata</taxon>
        <taxon>Ciliophora</taxon>
        <taxon>Intramacronucleata</taxon>
        <taxon>Spirotrichea</taxon>
        <taxon>Hypotrichia</taxon>
        <taxon>Euplotida</taxon>
        <taxon>Euplotidae</taxon>
        <taxon>Moneuplotes</taxon>
    </lineage>
</organism>
<feature type="repeat" description="PPR" evidence="2">
    <location>
        <begin position="843"/>
        <end position="877"/>
    </location>
</feature>
<feature type="repeat" description="PPR" evidence="2">
    <location>
        <begin position="526"/>
        <end position="560"/>
    </location>
</feature>
<feature type="repeat" description="PPR" evidence="2">
    <location>
        <begin position="454"/>
        <end position="488"/>
    </location>
</feature>
<reference evidence="4" key="1">
    <citation type="submission" date="2023-07" db="EMBL/GenBank/DDBJ databases">
        <authorList>
            <consortium name="AG Swart"/>
            <person name="Singh M."/>
            <person name="Singh A."/>
            <person name="Seah K."/>
            <person name="Emmerich C."/>
        </authorList>
    </citation>
    <scope>NUCLEOTIDE SEQUENCE</scope>
    <source>
        <strain evidence="4">DP1</strain>
    </source>
</reference>
<dbReference type="PANTHER" id="PTHR47447">
    <property type="entry name" value="OS03G0856100 PROTEIN"/>
    <property type="match status" value="1"/>
</dbReference>
<feature type="repeat" description="PPR" evidence="2">
    <location>
        <begin position="598"/>
        <end position="631"/>
    </location>
</feature>
<name>A0AAD1XGI9_EUPCR</name>
<dbReference type="Pfam" id="PF12854">
    <property type="entry name" value="PPR_1"/>
    <property type="match status" value="1"/>
</dbReference>
<gene>
    <name evidence="4" type="ORF">ECRASSUSDP1_LOCUS13340</name>
</gene>
<feature type="repeat" description="PPR" evidence="2">
    <location>
        <begin position="359"/>
        <end position="393"/>
    </location>
</feature>
<comment type="caution">
    <text evidence="4">The sequence shown here is derived from an EMBL/GenBank/DDBJ whole genome shotgun (WGS) entry which is preliminary data.</text>
</comment>
<feature type="repeat" description="PPR" evidence="2">
    <location>
        <begin position="667"/>
        <end position="701"/>
    </location>
</feature>
<dbReference type="PROSITE" id="PS51375">
    <property type="entry name" value="PPR"/>
    <property type="match status" value="13"/>
</dbReference>
<dbReference type="NCBIfam" id="TIGR00756">
    <property type="entry name" value="PPR"/>
    <property type="match status" value="13"/>
</dbReference>
<evidence type="ECO:0000313" key="4">
    <source>
        <dbReference type="EMBL" id="CAI2372013.1"/>
    </source>
</evidence>
<feature type="region of interest" description="Disordered" evidence="3">
    <location>
        <begin position="976"/>
        <end position="1075"/>
    </location>
</feature>
<dbReference type="Proteomes" id="UP001295684">
    <property type="component" value="Unassembled WGS sequence"/>
</dbReference>
<evidence type="ECO:0000313" key="5">
    <source>
        <dbReference type="Proteomes" id="UP001295684"/>
    </source>
</evidence>
<protein>
    <recommendedName>
        <fullName evidence="6">Pentatricopeptide repeat-containing protein</fullName>
    </recommendedName>
</protein>
<evidence type="ECO:0008006" key="6">
    <source>
        <dbReference type="Google" id="ProtNLM"/>
    </source>
</evidence>
<evidence type="ECO:0000256" key="1">
    <source>
        <dbReference type="ARBA" id="ARBA00022737"/>
    </source>
</evidence>
<proteinExistence type="predicted"/>
<dbReference type="AlphaFoldDB" id="A0AAD1XGI9"/>
<dbReference type="Pfam" id="PF13041">
    <property type="entry name" value="PPR_2"/>
    <property type="match status" value="6"/>
</dbReference>
<dbReference type="Gene3D" id="1.25.40.10">
    <property type="entry name" value="Tetratricopeptide repeat domain"/>
    <property type="match status" value="7"/>
</dbReference>
<sequence>MNSLIEAAEKKFDTTLSSGSRIKVAMRVLKVALFKRVLTSQEGCQADNSVMKYLEDTVSGLGDSCEQDQRVFINLLHVFYFENALRPTEDLTLLSGLIRATLKMKKNNDVKKLINIGLDKDFLTQENPDNEEETKLKSEFFETCSYAFNMTRNIDMATSLLRNVEQRSDMDFSLYLFNNIIECCMKCKKDHLAEGLLTEYTENVDSQIRSNHAILCTLITGYCKLNKVNEALGVYSSEFKTNDSDEETEKKYLTTSALNALLEGSVKIGNIAVAEFIFDHHAQAPGVIDISSVSILIKGYCNINSMEKAMALCDSIEKYAVEYDTLFFEYFLEGCANNSNIDMAFKILQMMKEKSITVSKLAYNSVIKACVSCRNMNRAWEVIEIMEGQGVKPDRYSYCFLIKGIKHYKQKNHLKRAFEIVFNWDPLEEIKEATKDHSKKPDYKYSKAKNQENHHYLYNVLLNACINCGDMDKALKLLEKMNQNGEGARPDEISYNTIIKGCAKARKLDIAFKIFSSMTESGLKPNEVTFNSMIDACVRCGKMDDAWDLFDQMKESDVSPDNFTYSTLIKGDQFKDPFFLERAFNLLNQIKERNEKPDEIVYNCLIDACFKHKDNRAFALFNEMQMANITPSSVTYGILIKAYGQENQLDNAFNAFIKMRELGLYPNDVTYGCLLDACIRNNNLTKAEEVFSSMQSDGAHMNTIIYTTMIKGYVKAHKLPEALKIYETMKSDENNMPNSITYNSLIDCCVRCNDMKKASFLFNEMKEWKVRPDLITFSTMIKGYCKDHSIQKAFQILKIMEKEKIKPDEVLFNSLLDGCFKANEIDLALTVYETMKSQKITPSNVTFSILVKIYGRSRQLSKALNILEEMKELRIKPGMIVYTCIIQTCIKAKQINTALEKFDEMKMHRIKPDYILYQTLLKGCIQFKKYDQGIQVLEDAICNNISPNREVTDPLFEGYLSRNSETRKQAVEKLKSKLKRGRFSQNKKAPQKYQKYQKPYQKNRDFAPNDQKKPQKGKDYQSFQKSKKPQSYQNWPKPALKSCQKPFVPSNKSWRTPVPASSHSVPYEESKTSQIKLKPTQRVFYPPSKPTSSYSKPMPIEDKENIHDAEILNKNSSSSIPESKVPQEAILSQRKVTSNNRSQRLQKEVLCNEETTKNPICGQ</sequence>
<dbReference type="InterPro" id="IPR011990">
    <property type="entry name" value="TPR-like_helical_dom_sf"/>
</dbReference>
<accession>A0AAD1XGI9</accession>
<dbReference type="EMBL" id="CAMPGE010013275">
    <property type="protein sequence ID" value="CAI2372013.1"/>
    <property type="molecule type" value="Genomic_DNA"/>
</dbReference>
<feature type="compositionally biased region" description="Low complexity" evidence="3">
    <location>
        <begin position="986"/>
        <end position="1000"/>
    </location>
</feature>
<feature type="repeat" description="PPR" evidence="2">
    <location>
        <begin position="632"/>
        <end position="666"/>
    </location>
</feature>